<gene>
    <name evidence="1" type="ORF">D5086_023875</name>
</gene>
<dbReference type="EMBL" id="RCHU02000012">
    <property type="protein sequence ID" value="KAL3575774.1"/>
    <property type="molecule type" value="Genomic_DNA"/>
</dbReference>
<protein>
    <submittedName>
        <fullName evidence="1">Uncharacterized protein</fullName>
    </submittedName>
</protein>
<keyword evidence="2" id="KW-1185">Reference proteome</keyword>
<sequence length="917" mass="102443">MDGRGDMGLFGEHFDPCLAGRIKDDGYESRSGSDNIEGASGEDQDVGDDQRPRKKYNRHTANQIQELESFFKECPHPDEKQRSELSRTLGLESKQIKFWFQNRRTQMKTQLERHENVILKQENDKLRLENELLKQNMSDPICNNCGGPVVPGPVSYEQRQLRIENARLMDELGRVCALTNKFLGRPLTSSANPIPPFSSNSKLDLAVGINGYGNLGHTDNMLPTGLDNNGGIRMPPMKPTGNAVEEVPHDRSIFVDLALAAMDELIKMTQIESPVWIKSLDGGKEVLNHEEYMRTFPRLGKKPSNFVTEATRESGVVLVNILALVEKLMDVNGWVEMFPSLIARAATTDIISSGMGGTKSGALQMINAEFQLISPFVPVRQVKFLRLCKHLTEGVWAVVDVSIDANQENLNAQAPVTCKRLPSGCIIQDMNNGCSKVTWVEHSEYDESAVHQLYRPILRSGRGFGAQRWLAALQRYYEGMAMIMSPSILGEDQAVINLGGKKSMLKLARRMVDNFCSGVCASSLHNWGNLVAGNVSEDVRILTRKSIDEPGEPDGIVLSAATSVWLPVSRQRLFDFLRDEQSRSHWDILSNGGTLQEMIQIPKGQGQWNRVSLLRSTAVDADAGVKNMLILQETWNDVSGSLVVYAPVDLQSMSVVTSGGDSTYVALLPSGFVILPANSFSNGEPSNSDGNPVKRDSDSNNGCGSFLTVGFQILASNLPSAILTVDIQSDCARKEALLAQIPEAVTRLRKLIMMSNSGRLRLEHVRIARYEFGLPDDFEHSVVLKYPQFLRLVDAIETRNKYIEVVDRGPRLVACAIEKVRELEYREKGMDAEDVRFKFMVNFPTGFKIGKYYRIAVWKWQRVPYWSPYEGISGYHLRSVETQKRMEKMVVASTHELLSLTVEEKTTMEGLCILGWL</sequence>
<evidence type="ECO:0000313" key="2">
    <source>
        <dbReference type="Proteomes" id="UP000309997"/>
    </source>
</evidence>
<reference evidence="1 2" key="1">
    <citation type="journal article" date="2024" name="Plant Biotechnol. J.">
        <title>Genome and CRISPR/Cas9 system of a widespread forest tree (Populus alba) in the world.</title>
        <authorList>
            <person name="Liu Y.J."/>
            <person name="Jiang P.F."/>
            <person name="Han X.M."/>
            <person name="Li X.Y."/>
            <person name="Wang H.M."/>
            <person name="Wang Y.J."/>
            <person name="Wang X.X."/>
            <person name="Zeng Q.Y."/>
        </authorList>
    </citation>
    <scope>NUCLEOTIDE SEQUENCE [LARGE SCALE GENOMIC DNA]</scope>
    <source>
        <strain evidence="2">cv. PAL-ZL1</strain>
    </source>
</reference>
<organism evidence="1 2">
    <name type="scientific">Populus alba</name>
    <name type="common">White poplar</name>
    <dbReference type="NCBI Taxonomy" id="43335"/>
    <lineage>
        <taxon>Eukaryota</taxon>
        <taxon>Viridiplantae</taxon>
        <taxon>Streptophyta</taxon>
        <taxon>Embryophyta</taxon>
        <taxon>Tracheophyta</taxon>
        <taxon>Spermatophyta</taxon>
        <taxon>Magnoliopsida</taxon>
        <taxon>eudicotyledons</taxon>
        <taxon>Gunneridae</taxon>
        <taxon>Pentapetalae</taxon>
        <taxon>rosids</taxon>
        <taxon>fabids</taxon>
        <taxon>Malpighiales</taxon>
        <taxon>Salicaceae</taxon>
        <taxon>Saliceae</taxon>
        <taxon>Populus</taxon>
    </lineage>
</organism>
<comment type="caution">
    <text evidence="1">The sequence shown here is derived from an EMBL/GenBank/DDBJ whole genome shotgun (WGS) entry which is preliminary data.</text>
</comment>
<name>A0ACC4BB13_POPAL</name>
<evidence type="ECO:0000313" key="1">
    <source>
        <dbReference type="EMBL" id="KAL3575774.1"/>
    </source>
</evidence>
<accession>A0ACC4BB13</accession>
<proteinExistence type="predicted"/>
<dbReference type="Proteomes" id="UP000309997">
    <property type="component" value="Unassembled WGS sequence"/>
</dbReference>